<dbReference type="Proteomes" id="UP001213681">
    <property type="component" value="Unassembled WGS sequence"/>
</dbReference>
<gene>
    <name evidence="2" type="ORF">N7458_006817</name>
</gene>
<evidence type="ECO:0000313" key="3">
    <source>
        <dbReference type="Proteomes" id="UP001213681"/>
    </source>
</evidence>
<dbReference type="EMBL" id="JAPVEA010000006">
    <property type="protein sequence ID" value="KAJ5450368.1"/>
    <property type="molecule type" value="Genomic_DNA"/>
</dbReference>
<evidence type="ECO:0000256" key="1">
    <source>
        <dbReference type="SAM" id="MobiDB-lite"/>
    </source>
</evidence>
<proteinExistence type="predicted"/>
<comment type="caution">
    <text evidence="2">The sequence shown here is derived from an EMBL/GenBank/DDBJ whole genome shotgun (WGS) entry which is preliminary data.</text>
</comment>
<dbReference type="GeneID" id="81600442"/>
<accession>A0AAD6C7T5</accession>
<evidence type="ECO:0000313" key="2">
    <source>
        <dbReference type="EMBL" id="KAJ5450368.1"/>
    </source>
</evidence>
<keyword evidence="3" id="KW-1185">Reference proteome</keyword>
<dbReference type="RefSeq" id="XP_056765903.1">
    <property type="nucleotide sequence ID" value="XM_056910199.1"/>
</dbReference>
<protein>
    <submittedName>
        <fullName evidence="2">Uncharacterized protein</fullName>
    </submittedName>
</protein>
<feature type="region of interest" description="Disordered" evidence="1">
    <location>
        <begin position="1"/>
        <end position="25"/>
    </location>
</feature>
<organism evidence="2 3">
    <name type="scientific">Penicillium daleae</name>
    <dbReference type="NCBI Taxonomy" id="63821"/>
    <lineage>
        <taxon>Eukaryota</taxon>
        <taxon>Fungi</taxon>
        <taxon>Dikarya</taxon>
        <taxon>Ascomycota</taxon>
        <taxon>Pezizomycotina</taxon>
        <taxon>Eurotiomycetes</taxon>
        <taxon>Eurotiomycetidae</taxon>
        <taxon>Eurotiales</taxon>
        <taxon>Aspergillaceae</taxon>
        <taxon>Penicillium</taxon>
    </lineage>
</organism>
<sequence length="59" mass="6207">MQQARLPEKFPLVGPKPLETAGEAPLELDYDGPAIAGLPSAQPPGLFQLAPCGPRRLVS</sequence>
<name>A0AAD6C7T5_9EURO</name>
<dbReference type="AlphaFoldDB" id="A0AAD6C7T5"/>
<reference evidence="2" key="1">
    <citation type="submission" date="2022-12" db="EMBL/GenBank/DDBJ databases">
        <authorList>
            <person name="Petersen C."/>
        </authorList>
    </citation>
    <scope>NUCLEOTIDE SEQUENCE</scope>
    <source>
        <strain evidence="2">IBT 16125</strain>
    </source>
</reference>
<reference evidence="2" key="2">
    <citation type="journal article" date="2023" name="IMA Fungus">
        <title>Comparative genomic study of the Penicillium genus elucidates a diverse pangenome and 15 lateral gene transfer events.</title>
        <authorList>
            <person name="Petersen C."/>
            <person name="Sorensen T."/>
            <person name="Nielsen M.R."/>
            <person name="Sondergaard T.E."/>
            <person name="Sorensen J.L."/>
            <person name="Fitzpatrick D.A."/>
            <person name="Frisvad J.C."/>
            <person name="Nielsen K.L."/>
        </authorList>
    </citation>
    <scope>NUCLEOTIDE SEQUENCE</scope>
    <source>
        <strain evidence="2">IBT 16125</strain>
    </source>
</reference>